<dbReference type="Pfam" id="PF13839">
    <property type="entry name" value="PC-Esterase"/>
    <property type="match status" value="1"/>
</dbReference>
<dbReference type="InterPro" id="IPR025846">
    <property type="entry name" value="TBL_N"/>
</dbReference>
<dbReference type="InterPro" id="IPR026057">
    <property type="entry name" value="TBL_C"/>
</dbReference>
<evidence type="ECO:0000259" key="9">
    <source>
        <dbReference type="Pfam" id="PF13839"/>
    </source>
</evidence>
<protein>
    <submittedName>
        <fullName evidence="11">Protein trichome birefringence-like 26</fullName>
    </submittedName>
</protein>
<evidence type="ECO:0000313" key="11">
    <source>
        <dbReference type="EMBL" id="WOL08290.1"/>
    </source>
</evidence>
<feature type="domain" description="Trichome birefringence-like C-terminal" evidence="9">
    <location>
        <begin position="119"/>
        <end position="410"/>
    </location>
</feature>
<keyword evidence="6" id="KW-0333">Golgi apparatus</keyword>
<evidence type="ECO:0000256" key="2">
    <source>
        <dbReference type="ARBA" id="ARBA00007727"/>
    </source>
</evidence>
<keyword evidence="3 8" id="KW-0812">Transmembrane</keyword>
<evidence type="ECO:0000256" key="4">
    <source>
        <dbReference type="ARBA" id="ARBA00022968"/>
    </source>
</evidence>
<evidence type="ECO:0000313" key="12">
    <source>
        <dbReference type="Proteomes" id="UP001327560"/>
    </source>
</evidence>
<feature type="transmembrane region" description="Helical" evidence="8">
    <location>
        <begin position="16"/>
        <end position="36"/>
    </location>
</feature>
<dbReference type="PANTHER" id="PTHR32285">
    <property type="entry name" value="PROTEIN TRICHOME BIREFRINGENCE-LIKE 9-RELATED"/>
    <property type="match status" value="1"/>
</dbReference>
<evidence type="ECO:0000256" key="3">
    <source>
        <dbReference type="ARBA" id="ARBA00022692"/>
    </source>
</evidence>
<reference evidence="11 12" key="1">
    <citation type="submission" date="2023-10" db="EMBL/GenBank/DDBJ databases">
        <title>Chromosome-scale genome assembly provides insights into flower coloration mechanisms of Canna indica.</title>
        <authorList>
            <person name="Li C."/>
        </authorList>
    </citation>
    <scope>NUCLEOTIDE SEQUENCE [LARGE SCALE GENOMIC DNA]</scope>
    <source>
        <tissue evidence="11">Flower</tissue>
    </source>
</reference>
<evidence type="ECO:0000256" key="1">
    <source>
        <dbReference type="ARBA" id="ARBA00004323"/>
    </source>
</evidence>
<evidence type="ECO:0000259" key="10">
    <source>
        <dbReference type="Pfam" id="PF14416"/>
    </source>
</evidence>
<name>A0AAQ3KG88_9LILI</name>
<dbReference type="GO" id="GO:0000139">
    <property type="term" value="C:Golgi membrane"/>
    <property type="evidence" value="ECO:0007669"/>
    <property type="project" value="UniProtKB-SubCell"/>
</dbReference>
<dbReference type="InterPro" id="IPR029962">
    <property type="entry name" value="TBL"/>
</dbReference>
<dbReference type="AlphaFoldDB" id="A0AAQ3KG88"/>
<sequence>MGSGWETLQQRKSNHVLVKIVGLLLLVGLSWCLLFTSSDESLPVEDSSAAVAERSGFGDEAPRKEKCDLFTGEWIPNPEGPAYTNETCKFIESPQNCMTNGRPDTDYLFWRWKPHGCDLPPFDAKKFLNAMRNKNWALIGDSILRNHVQSLICLLSKAEEAVMVYHDDEYRSRRWHFPSHNFTLSLIWSPFLIKAEIFENYEGEAKSENKLHVDTLDEKWTSLYNSLDYVVISVGQWFLKAAIYLEDGKIVGCHYCPKLNLTELGIEYAYSKVSDLVFQYIATMEHKPIVIYRTWTPDHFEHGEWFSGGVCNRTAPYKRDEYSGKGMDHAMRKVELEQFDRAVARYGSENRAHLKLLDTYQLSLLRPDAHPGPYRTFHPFNGDKNKKVQNDCLHWCLPGVIDTWNELIMKIILE</sequence>
<dbReference type="GO" id="GO:1990538">
    <property type="term" value="F:xylan O-acetyltransferase activity"/>
    <property type="evidence" value="ECO:0007669"/>
    <property type="project" value="UniProtKB-ARBA"/>
</dbReference>
<evidence type="ECO:0000256" key="7">
    <source>
        <dbReference type="ARBA" id="ARBA00023136"/>
    </source>
</evidence>
<gene>
    <name evidence="11" type="ORF">Cni_G17043</name>
</gene>
<keyword evidence="12" id="KW-1185">Reference proteome</keyword>
<feature type="domain" description="Trichome birefringence-like N-terminal" evidence="10">
    <location>
        <begin position="65"/>
        <end position="118"/>
    </location>
</feature>
<evidence type="ECO:0000256" key="5">
    <source>
        <dbReference type="ARBA" id="ARBA00022989"/>
    </source>
</evidence>
<evidence type="ECO:0000256" key="6">
    <source>
        <dbReference type="ARBA" id="ARBA00023034"/>
    </source>
</evidence>
<comment type="subcellular location">
    <subcellularLocation>
        <location evidence="1">Golgi apparatus membrane</location>
        <topology evidence="1">Single-pass type II membrane protein</topology>
    </subcellularLocation>
</comment>
<keyword evidence="5 8" id="KW-1133">Transmembrane helix</keyword>
<dbReference type="PANTHER" id="PTHR32285:SF324">
    <property type="entry name" value="PROTEIN TRICHOME BIREFRINGENCE-LIKE 25"/>
    <property type="match status" value="1"/>
</dbReference>
<dbReference type="Pfam" id="PF14416">
    <property type="entry name" value="PMR5N"/>
    <property type="match status" value="1"/>
</dbReference>
<dbReference type="Proteomes" id="UP001327560">
    <property type="component" value="Chromosome 5"/>
</dbReference>
<dbReference type="EMBL" id="CP136894">
    <property type="protein sequence ID" value="WOL08290.1"/>
    <property type="molecule type" value="Genomic_DNA"/>
</dbReference>
<keyword evidence="4" id="KW-0735">Signal-anchor</keyword>
<accession>A0AAQ3KG88</accession>
<evidence type="ECO:0000256" key="8">
    <source>
        <dbReference type="SAM" id="Phobius"/>
    </source>
</evidence>
<comment type="similarity">
    <text evidence="2">Belongs to the PC-esterase family. TBL subfamily.</text>
</comment>
<keyword evidence="7 8" id="KW-0472">Membrane</keyword>
<proteinExistence type="inferred from homology"/>
<organism evidence="11 12">
    <name type="scientific">Canna indica</name>
    <name type="common">Indian-shot</name>
    <dbReference type="NCBI Taxonomy" id="4628"/>
    <lineage>
        <taxon>Eukaryota</taxon>
        <taxon>Viridiplantae</taxon>
        <taxon>Streptophyta</taxon>
        <taxon>Embryophyta</taxon>
        <taxon>Tracheophyta</taxon>
        <taxon>Spermatophyta</taxon>
        <taxon>Magnoliopsida</taxon>
        <taxon>Liliopsida</taxon>
        <taxon>Zingiberales</taxon>
        <taxon>Cannaceae</taxon>
        <taxon>Canna</taxon>
    </lineage>
</organism>